<proteinExistence type="predicted"/>
<dbReference type="PANTHER" id="PTHR24171">
    <property type="entry name" value="ANKYRIN REPEAT DOMAIN-CONTAINING PROTEIN 39-RELATED"/>
    <property type="match status" value="1"/>
</dbReference>
<dbReference type="InterPro" id="IPR002110">
    <property type="entry name" value="Ankyrin_rpt"/>
</dbReference>
<dbReference type="SUPFAM" id="SSF54637">
    <property type="entry name" value="Thioesterase/thiol ester dehydrase-isomerase"/>
    <property type="match status" value="1"/>
</dbReference>
<dbReference type="AlphaFoldDB" id="A0A9P3BHF3"/>
<accession>A0A9P3BHF3</accession>
<feature type="repeat" description="ANK" evidence="3">
    <location>
        <begin position="341"/>
        <end position="372"/>
    </location>
</feature>
<evidence type="ECO:0000256" key="2">
    <source>
        <dbReference type="ARBA" id="ARBA00023043"/>
    </source>
</evidence>
<dbReference type="InterPro" id="IPR054485">
    <property type="entry name" value="FlK-like_dom"/>
</dbReference>
<dbReference type="GeneID" id="67008802"/>
<dbReference type="InterPro" id="IPR036770">
    <property type="entry name" value="Ankyrin_rpt-contain_sf"/>
</dbReference>
<dbReference type="Proteomes" id="UP001043456">
    <property type="component" value="Unassembled WGS sequence"/>
</dbReference>
<dbReference type="EMBL" id="BHVY01000008">
    <property type="protein sequence ID" value="GIJ91227.1"/>
    <property type="molecule type" value="Genomic_DNA"/>
</dbReference>
<dbReference type="Pfam" id="PF22636">
    <property type="entry name" value="FlK"/>
    <property type="match status" value="1"/>
</dbReference>
<evidence type="ECO:0000256" key="1">
    <source>
        <dbReference type="ARBA" id="ARBA00022737"/>
    </source>
</evidence>
<dbReference type="Pfam" id="PF00023">
    <property type="entry name" value="Ank"/>
    <property type="match status" value="2"/>
</dbReference>
<keyword evidence="1" id="KW-0677">Repeat</keyword>
<feature type="domain" description="Fluoroacetyl-CoA-specific thioesterase-like" evidence="4">
    <location>
        <begin position="54"/>
        <end position="115"/>
    </location>
</feature>
<comment type="caution">
    <text evidence="5">The sequence shown here is derived from an EMBL/GenBank/DDBJ whole genome shotgun (WGS) entry which is preliminary data.</text>
</comment>
<evidence type="ECO:0000259" key="4">
    <source>
        <dbReference type="Pfam" id="PF22636"/>
    </source>
</evidence>
<gene>
    <name evidence="5" type="ORF">Asppvi_010192</name>
</gene>
<dbReference type="SUPFAM" id="SSF48403">
    <property type="entry name" value="Ankyrin repeat"/>
    <property type="match status" value="1"/>
</dbReference>
<dbReference type="Gene3D" id="1.25.40.20">
    <property type="entry name" value="Ankyrin repeat-containing domain"/>
    <property type="match status" value="1"/>
</dbReference>
<dbReference type="SMART" id="SM00248">
    <property type="entry name" value="ANK"/>
    <property type="match status" value="6"/>
</dbReference>
<keyword evidence="2 3" id="KW-0040">ANK repeat</keyword>
<dbReference type="Pfam" id="PF12796">
    <property type="entry name" value="Ank_2"/>
    <property type="match status" value="2"/>
</dbReference>
<dbReference type="PANTHER" id="PTHR24171:SF10">
    <property type="entry name" value="ANKYRIN REPEAT DOMAIN-CONTAINING PROTEIN 29-LIKE"/>
    <property type="match status" value="1"/>
</dbReference>
<dbReference type="Gene3D" id="3.10.129.10">
    <property type="entry name" value="Hotdog Thioesterase"/>
    <property type="match status" value="1"/>
</dbReference>
<dbReference type="PROSITE" id="PS50297">
    <property type="entry name" value="ANK_REP_REGION"/>
    <property type="match status" value="6"/>
</dbReference>
<dbReference type="OrthoDB" id="366390at2759"/>
<evidence type="ECO:0000256" key="3">
    <source>
        <dbReference type="PROSITE-ProRule" id="PRU00023"/>
    </source>
</evidence>
<feature type="repeat" description="ANK" evidence="3">
    <location>
        <begin position="277"/>
        <end position="306"/>
    </location>
</feature>
<sequence length="464" mass="50479">MRFHLSPFPRDPAELQVKAAKVICTVVSPQLMSSLHQLDIDDQYENGKLSGVVFSEVLSTSRAIQLVEIASAKLLKPCLVQDCDAIVTNRVDVKHLRPSVTGTRLVTVVTYVATRDSFDRVEGVISDSAGLCIAMVDAWFSLVCKINVESDAILSLENLVDVRNALMQVKAAWNTSLANRHSDLMGGNGDLQVRHQIACERSKVGRYDFLSGFEHCIQHGSDGLAMLWLTKGRAVLETEDLSSGLQLAAKHRGLSVVKLLLDNGADVNYRAKSLIKTALHEAVHRECLEIVQLLLDRGASPSLRYSSNDDSPLHTAAAMCNTDLCAALLKAGADINDSNEHGWTPLMLAIRSGKNTLRLLVESGANVNQTDDEGWTSLHFAVDYGGPGLLKYLLKHGADSTVQNTRGDTPLRLAARLGRFDIARELLKCGVDPSLGPGCCTALEWVQGEKLPTCLAEPARLLRP</sequence>
<dbReference type="InterPro" id="IPR029069">
    <property type="entry name" value="HotDog_dom_sf"/>
</dbReference>
<dbReference type="RefSeq" id="XP_043161973.1">
    <property type="nucleotide sequence ID" value="XM_043306038.1"/>
</dbReference>
<feature type="repeat" description="ANK" evidence="3">
    <location>
        <begin position="406"/>
        <end position="438"/>
    </location>
</feature>
<feature type="repeat" description="ANK" evidence="3">
    <location>
        <begin position="308"/>
        <end position="340"/>
    </location>
</feature>
<evidence type="ECO:0000313" key="5">
    <source>
        <dbReference type="EMBL" id="GIJ91227.1"/>
    </source>
</evidence>
<dbReference type="PROSITE" id="PS50088">
    <property type="entry name" value="ANK_REPEAT"/>
    <property type="match status" value="6"/>
</dbReference>
<reference evidence="5 6" key="1">
    <citation type="submission" date="2018-10" db="EMBL/GenBank/DDBJ databases">
        <title>Pan-genome distribution and transcriptional activeness of fungal secondary metabolism genes in Aspergillus section Fumigati.</title>
        <authorList>
            <person name="Takahashi H."/>
            <person name="Umemura M."/>
            <person name="Ninomiya A."/>
            <person name="Kusuya Y."/>
            <person name="Urayama S."/>
            <person name="Shimizu M."/>
            <person name="Watanabe A."/>
            <person name="Kamei K."/>
            <person name="Yaguchi T."/>
            <person name="Hagiwara D."/>
        </authorList>
    </citation>
    <scope>NUCLEOTIDE SEQUENCE [LARGE SCALE GENOMIC DNA]</scope>
    <source>
        <strain evidence="5 6">IFM 55266</strain>
    </source>
</reference>
<feature type="repeat" description="ANK" evidence="3">
    <location>
        <begin position="373"/>
        <end position="405"/>
    </location>
</feature>
<organism evidence="5 6">
    <name type="scientific">Aspergillus pseudoviridinutans</name>
    <dbReference type="NCBI Taxonomy" id="1517512"/>
    <lineage>
        <taxon>Eukaryota</taxon>
        <taxon>Fungi</taxon>
        <taxon>Dikarya</taxon>
        <taxon>Ascomycota</taxon>
        <taxon>Pezizomycotina</taxon>
        <taxon>Eurotiomycetes</taxon>
        <taxon>Eurotiomycetidae</taxon>
        <taxon>Eurotiales</taxon>
        <taxon>Aspergillaceae</taxon>
        <taxon>Aspergillus</taxon>
        <taxon>Aspergillus subgen. Fumigati</taxon>
    </lineage>
</organism>
<name>A0A9P3BHF3_9EURO</name>
<evidence type="ECO:0000313" key="6">
    <source>
        <dbReference type="Proteomes" id="UP001043456"/>
    </source>
</evidence>
<keyword evidence="6" id="KW-1185">Reference proteome</keyword>
<protein>
    <submittedName>
        <fullName evidence="5">Ankyrin-2</fullName>
    </submittedName>
</protein>
<feature type="repeat" description="ANK" evidence="3">
    <location>
        <begin position="240"/>
        <end position="272"/>
    </location>
</feature>